<dbReference type="RefSeq" id="XP_033534413.1">
    <property type="nucleotide sequence ID" value="XM_033681224.1"/>
</dbReference>
<reference evidence="5" key="3">
    <citation type="submission" date="2025-04" db="UniProtKB">
        <authorList>
            <consortium name="RefSeq"/>
        </authorList>
    </citation>
    <scope>IDENTIFICATION</scope>
    <source>
        <strain evidence="5">CBS 781.70</strain>
    </source>
</reference>
<feature type="region of interest" description="Disordered" evidence="1">
    <location>
        <begin position="877"/>
        <end position="932"/>
    </location>
</feature>
<dbReference type="GeneID" id="54421794"/>
<accession>A0A6G1G474</accession>
<proteinExistence type="predicted"/>
<feature type="transmembrane region" description="Helical" evidence="2">
    <location>
        <begin position="983"/>
        <end position="1003"/>
    </location>
</feature>
<sequence length="1023" mass="110322">MATVQQQSAQQQQQTQQYPQQRRPSLVLFPSIDPNPARRPPSRNHTSRPAVTIPKTKQGASPHTPTPRHDFHDMITPSTGTRATPIDFQEIPIKIDPQPVPIAAPAPVHIPYADQPQHPSNSVPYHRSGSAASGPIINRGGNSDPHPPRASSLPRQRSKSSATPPPSLRTTSPGPRMRGPSPTGRRGPSPAGRRGRTVSPPRRSNSDSPDFAQQLSAPVERMDVGFPDVNDSAISLGTVEGKGKGVEGRPSLDRSRPGSRPSLDSARPSMERRRPSFDRAEQRPSMDQYVPVHRRRAVSPQVPTQHYGGYTGSYTAPVSASSATNRVDIKGKAPDRNDSAGPGASNANSAVGPMSANVFTTPSSSKPMSAVSPATTAVPTQQNSPERGAEEYTKTPVSAEAPPIRSMFPQYNHTLPTAMQHFRAPPVQQPYAFPMEQGNRLAYPAQLYVERPRSSAMPYVTPVHEVGGLWDVSNGMVTPPSTRPYCFKLHRSAAALHPTSARTRTKEGPGLSFGPNAHLPFYSIAQSSFPAADDPLGSEDQEHELIVFRHHPTRPDILPIAHLSLVPPPPPDASTTKSGSFAINTPYTPYASLFSPASAIDPQGTTQPTGISAHISTIFPILASLQALEMAAASPMAKQLAIDDPCAQSPQAQALAQQVVAQAADQESADLYWSKTGPKTGEYELRHPRLGFFKVVVKGDISRTAFGPSESTLAPMGAQEISISILKPEGAPNPTSAVSPAANPSSLNAAVTPDVPSSQFPAPPEPAHTGGPQPPNHAHSRSIPTLKLDTSSPTLSRPAPPPPMPGPPPLPARENPQDGPDGSTLVRLDLATGMLSLNVDGMKKLHNAYAFDLLSSTAFIVAAAEARRGKDRGLEFMAPPIKPWETDPWSQEDPTSRKRRFKTKKPATNGIAEENHHDRGGPGLEPSRTWPTSRQDLKTYDWKGEVFEMMDGIGGDLGVDIKKDRKGRSKIVKREEGEKEFSWPVRVVLGVLVFAAKVVWWFFKIGWKIVRGVGKVVMKRLDK</sequence>
<feature type="compositionally biased region" description="Polar residues" evidence="1">
    <location>
        <begin position="357"/>
        <end position="385"/>
    </location>
</feature>
<feature type="compositionally biased region" description="Low complexity" evidence="1">
    <location>
        <begin position="732"/>
        <end position="750"/>
    </location>
</feature>
<keyword evidence="2" id="KW-0472">Membrane</keyword>
<feature type="compositionally biased region" description="Low complexity" evidence="1">
    <location>
        <begin position="171"/>
        <end position="210"/>
    </location>
</feature>
<feature type="region of interest" description="Disordered" evidence="1">
    <location>
        <begin position="1"/>
        <end position="398"/>
    </location>
</feature>
<name>A0A6G1G474_9PEZI</name>
<feature type="compositionally biased region" description="Basic and acidic residues" evidence="1">
    <location>
        <begin position="327"/>
        <end position="338"/>
    </location>
</feature>
<reference evidence="3 5" key="1">
    <citation type="submission" date="2020-01" db="EMBL/GenBank/DDBJ databases">
        <authorList>
            <consortium name="DOE Joint Genome Institute"/>
            <person name="Haridas S."/>
            <person name="Albert R."/>
            <person name="Binder M."/>
            <person name="Bloem J."/>
            <person name="Labutti K."/>
            <person name="Salamov A."/>
            <person name="Andreopoulos B."/>
            <person name="Baker S.E."/>
            <person name="Barry K."/>
            <person name="Bills G."/>
            <person name="Bluhm B.H."/>
            <person name="Cannon C."/>
            <person name="Castanera R."/>
            <person name="Culley D.E."/>
            <person name="Daum C."/>
            <person name="Ezra D."/>
            <person name="Gonzalez J.B."/>
            <person name="Henrissat B."/>
            <person name="Kuo A."/>
            <person name="Liang C."/>
            <person name="Lipzen A."/>
            <person name="Lutzoni F."/>
            <person name="Magnuson J."/>
            <person name="Mondo S."/>
            <person name="Nolan M."/>
            <person name="Ohm R."/>
            <person name="Pangilinan J."/>
            <person name="Park H.-J."/>
            <person name="Ramirez L."/>
            <person name="Alfaro M."/>
            <person name="Sun H."/>
            <person name="Tritt A."/>
            <person name="Yoshinaga Y."/>
            <person name="Zwiers L.-H."/>
            <person name="Turgeon B.G."/>
            <person name="Goodwin S.B."/>
            <person name="Spatafora J.W."/>
            <person name="Crous P.W."/>
            <person name="Grigoriev I.V."/>
        </authorList>
    </citation>
    <scope>NUCLEOTIDE SEQUENCE</scope>
    <source>
        <strain evidence="3 5">CBS 781.70</strain>
    </source>
</reference>
<evidence type="ECO:0000256" key="1">
    <source>
        <dbReference type="SAM" id="MobiDB-lite"/>
    </source>
</evidence>
<evidence type="ECO:0000313" key="3">
    <source>
        <dbReference type="EMBL" id="KAF1812782.1"/>
    </source>
</evidence>
<feature type="compositionally biased region" description="Basic and acidic residues" evidence="1">
    <location>
        <begin position="241"/>
        <end position="256"/>
    </location>
</feature>
<dbReference type="EMBL" id="ML975156">
    <property type="protein sequence ID" value="KAF1812782.1"/>
    <property type="molecule type" value="Genomic_DNA"/>
</dbReference>
<feature type="compositionally biased region" description="Low complexity" evidence="1">
    <location>
        <begin position="339"/>
        <end position="352"/>
    </location>
</feature>
<feature type="compositionally biased region" description="Polar residues" evidence="1">
    <location>
        <begin position="153"/>
        <end position="162"/>
    </location>
</feature>
<dbReference type="OrthoDB" id="5383338at2759"/>
<reference evidence="5" key="2">
    <citation type="submission" date="2020-04" db="EMBL/GenBank/DDBJ databases">
        <authorList>
            <consortium name="NCBI Genome Project"/>
        </authorList>
    </citation>
    <scope>NUCLEOTIDE SEQUENCE</scope>
    <source>
        <strain evidence="5">CBS 781.70</strain>
    </source>
</reference>
<keyword evidence="2" id="KW-1133">Transmembrane helix</keyword>
<organism evidence="3">
    <name type="scientific">Eremomyces bilateralis CBS 781.70</name>
    <dbReference type="NCBI Taxonomy" id="1392243"/>
    <lineage>
        <taxon>Eukaryota</taxon>
        <taxon>Fungi</taxon>
        <taxon>Dikarya</taxon>
        <taxon>Ascomycota</taxon>
        <taxon>Pezizomycotina</taxon>
        <taxon>Dothideomycetes</taxon>
        <taxon>Dothideomycetes incertae sedis</taxon>
        <taxon>Eremomycetales</taxon>
        <taxon>Eremomycetaceae</taxon>
        <taxon>Eremomyces</taxon>
    </lineage>
</organism>
<dbReference type="AlphaFoldDB" id="A0A6G1G474"/>
<gene>
    <name evidence="3 5" type="ORF">P152DRAFT_473329</name>
</gene>
<feature type="compositionally biased region" description="Pro residues" evidence="1">
    <location>
        <begin position="798"/>
        <end position="811"/>
    </location>
</feature>
<evidence type="ECO:0000256" key="2">
    <source>
        <dbReference type="SAM" id="Phobius"/>
    </source>
</evidence>
<feature type="compositionally biased region" description="Polar residues" evidence="1">
    <location>
        <begin position="312"/>
        <end position="325"/>
    </location>
</feature>
<evidence type="ECO:0000313" key="4">
    <source>
        <dbReference type="Proteomes" id="UP000504638"/>
    </source>
</evidence>
<dbReference type="Proteomes" id="UP000504638">
    <property type="component" value="Unplaced"/>
</dbReference>
<feature type="compositionally biased region" description="Low complexity" evidence="1">
    <location>
        <begin position="1"/>
        <end position="21"/>
    </location>
</feature>
<keyword evidence="4" id="KW-1185">Reference proteome</keyword>
<evidence type="ECO:0000313" key="5">
    <source>
        <dbReference type="RefSeq" id="XP_033534413.1"/>
    </source>
</evidence>
<feature type="compositionally biased region" description="Basic and acidic residues" evidence="1">
    <location>
        <begin position="269"/>
        <end position="284"/>
    </location>
</feature>
<feature type="region of interest" description="Disordered" evidence="1">
    <location>
        <begin position="727"/>
        <end position="825"/>
    </location>
</feature>
<protein>
    <submittedName>
        <fullName evidence="3 5">Uncharacterized protein</fullName>
    </submittedName>
</protein>
<keyword evidence="2" id="KW-0812">Transmembrane</keyword>